<gene>
    <name evidence="1" type="ORF">Pph01_07790</name>
</gene>
<reference evidence="1 2" key="1">
    <citation type="submission" date="2021-01" db="EMBL/GenBank/DDBJ databases">
        <title>Whole genome shotgun sequence of Planotetraspora phitsanulokensis NBRC 104273.</title>
        <authorList>
            <person name="Komaki H."/>
            <person name="Tamura T."/>
        </authorList>
    </citation>
    <scope>NUCLEOTIDE SEQUENCE [LARGE SCALE GENOMIC DNA]</scope>
    <source>
        <strain evidence="1 2">NBRC 104273</strain>
    </source>
</reference>
<comment type="caution">
    <text evidence="1">The sequence shown here is derived from an EMBL/GenBank/DDBJ whole genome shotgun (WGS) entry which is preliminary data.</text>
</comment>
<dbReference type="Proteomes" id="UP000622547">
    <property type="component" value="Unassembled WGS sequence"/>
</dbReference>
<sequence>MPSASVWPSKRVLFVAPAVVAAFAGIVCRGLGCTHGSAEIPEWFFPDREPASDEMESIVAATHEMRKIVVACFAEEAWPNAEKLRVGFDSETRVAEGGGWHYFN</sequence>
<evidence type="ECO:0000313" key="1">
    <source>
        <dbReference type="EMBL" id="GII35776.1"/>
    </source>
</evidence>
<name>A0A8J3U1T7_9ACTN</name>
<dbReference type="EMBL" id="BOOP01000003">
    <property type="protein sequence ID" value="GII35776.1"/>
    <property type="molecule type" value="Genomic_DNA"/>
</dbReference>
<protein>
    <submittedName>
        <fullName evidence="1">Uncharacterized protein</fullName>
    </submittedName>
</protein>
<accession>A0A8J3U1T7</accession>
<keyword evidence="2" id="KW-1185">Reference proteome</keyword>
<organism evidence="1 2">
    <name type="scientific">Planotetraspora phitsanulokensis</name>
    <dbReference type="NCBI Taxonomy" id="575192"/>
    <lineage>
        <taxon>Bacteria</taxon>
        <taxon>Bacillati</taxon>
        <taxon>Actinomycetota</taxon>
        <taxon>Actinomycetes</taxon>
        <taxon>Streptosporangiales</taxon>
        <taxon>Streptosporangiaceae</taxon>
        <taxon>Planotetraspora</taxon>
    </lineage>
</organism>
<dbReference type="AlphaFoldDB" id="A0A8J3U1T7"/>
<proteinExistence type="predicted"/>
<evidence type="ECO:0000313" key="2">
    <source>
        <dbReference type="Proteomes" id="UP000622547"/>
    </source>
</evidence>